<dbReference type="KEGG" id="psoj:PHYSODRAFT_339291"/>
<keyword evidence="3" id="KW-1185">Reference proteome</keyword>
<accession>G5A6B3</accession>
<dbReference type="AlphaFoldDB" id="G5A6B3"/>
<protein>
    <submittedName>
        <fullName evidence="2">Uncharacterized protein</fullName>
    </submittedName>
</protein>
<gene>
    <name evidence="2" type="ORF">PHYSODRAFT_339291</name>
</gene>
<feature type="region of interest" description="Disordered" evidence="1">
    <location>
        <begin position="106"/>
        <end position="130"/>
    </location>
</feature>
<dbReference type="InParanoid" id="G5A6B3"/>
<organism evidence="2 3">
    <name type="scientific">Phytophthora sojae (strain P6497)</name>
    <name type="common">Soybean stem and root rot agent</name>
    <name type="synonym">Phytophthora megasperma f. sp. glycines</name>
    <dbReference type="NCBI Taxonomy" id="1094619"/>
    <lineage>
        <taxon>Eukaryota</taxon>
        <taxon>Sar</taxon>
        <taxon>Stramenopiles</taxon>
        <taxon>Oomycota</taxon>
        <taxon>Peronosporomycetes</taxon>
        <taxon>Peronosporales</taxon>
        <taxon>Peronosporaceae</taxon>
        <taxon>Phytophthora</taxon>
    </lineage>
</organism>
<feature type="region of interest" description="Disordered" evidence="1">
    <location>
        <begin position="301"/>
        <end position="353"/>
    </location>
</feature>
<evidence type="ECO:0000313" key="2">
    <source>
        <dbReference type="EMBL" id="EGZ08868.1"/>
    </source>
</evidence>
<evidence type="ECO:0000256" key="1">
    <source>
        <dbReference type="SAM" id="MobiDB-lite"/>
    </source>
</evidence>
<feature type="region of interest" description="Disordered" evidence="1">
    <location>
        <begin position="50"/>
        <end position="69"/>
    </location>
</feature>
<dbReference type="SMR" id="G5A6B3"/>
<proteinExistence type="predicted"/>
<dbReference type="RefSeq" id="XP_009535501.1">
    <property type="nucleotide sequence ID" value="XM_009537206.1"/>
</dbReference>
<feature type="region of interest" description="Disordered" evidence="1">
    <location>
        <begin position="1"/>
        <end position="23"/>
    </location>
</feature>
<dbReference type="GeneID" id="20647724"/>
<feature type="compositionally biased region" description="Basic and acidic residues" evidence="1">
    <location>
        <begin position="344"/>
        <end position="353"/>
    </location>
</feature>
<sequence>MQESRKRSPSTGSRGRDAGGGRAVGVFKGEENLNQLYVKTAELLRLAKTSSEESAKLSNTKRLPEEAEAEALTIDFRKPQTDAKLPPTKQPNLHAFTISTGVEWPKNAFQRDRKESPASSRPKRIGGSVVEDGGLLLQQKRLRASKESISGMMRRAWREAEGATQDGSHTSTYTAKSLSAAELCLPPVLWNYDKNYDDKDYYGKDYYGRGKDYYGRGDDYYGKDVYSYSYGKDDYDYGYGYYPDYSFGGGYGYGYYPDYYSSYGGDYSFGYGYGFPGNYGYAGYGYGYGYPGFGFGFESAPTGGDAGQQETGGASPVTTTEDVASKSAEKDSKTPSKGSAKSGAADKSKGKGK</sequence>
<name>G5A6B3_PHYSP</name>
<feature type="compositionally biased region" description="Polar residues" evidence="1">
    <location>
        <begin position="308"/>
        <end position="322"/>
    </location>
</feature>
<dbReference type="PANTHER" id="PTHR35796:SF3">
    <property type="entry name" value="BHLH DOMAIN-CONTAINING PROTEIN"/>
    <property type="match status" value="1"/>
</dbReference>
<dbReference type="Proteomes" id="UP000002640">
    <property type="component" value="Unassembled WGS sequence"/>
</dbReference>
<dbReference type="PANTHER" id="PTHR35796">
    <property type="entry name" value="HYPOTHETICAL CYTOSOLIC PROTEIN"/>
    <property type="match status" value="1"/>
</dbReference>
<feature type="compositionally biased region" description="Basic and acidic residues" evidence="1">
    <location>
        <begin position="323"/>
        <end position="334"/>
    </location>
</feature>
<reference evidence="2 3" key="1">
    <citation type="journal article" date="2006" name="Science">
        <title>Phytophthora genome sequences uncover evolutionary origins and mechanisms of pathogenesis.</title>
        <authorList>
            <person name="Tyler B.M."/>
            <person name="Tripathy S."/>
            <person name="Zhang X."/>
            <person name="Dehal P."/>
            <person name="Jiang R.H."/>
            <person name="Aerts A."/>
            <person name="Arredondo F.D."/>
            <person name="Baxter L."/>
            <person name="Bensasson D."/>
            <person name="Beynon J.L."/>
            <person name="Chapman J."/>
            <person name="Damasceno C.M."/>
            <person name="Dorrance A.E."/>
            <person name="Dou D."/>
            <person name="Dickerman A.W."/>
            <person name="Dubchak I.L."/>
            <person name="Garbelotto M."/>
            <person name="Gijzen M."/>
            <person name="Gordon S.G."/>
            <person name="Govers F."/>
            <person name="Grunwald N.J."/>
            <person name="Huang W."/>
            <person name="Ivors K.L."/>
            <person name="Jones R.W."/>
            <person name="Kamoun S."/>
            <person name="Krampis K."/>
            <person name="Lamour K.H."/>
            <person name="Lee M.K."/>
            <person name="McDonald W.H."/>
            <person name="Medina M."/>
            <person name="Meijer H.J."/>
            <person name="Nordberg E.K."/>
            <person name="Maclean D.J."/>
            <person name="Ospina-Giraldo M.D."/>
            <person name="Morris P.F."/>
            <person name="Phuntumart V."/>
            <person name="Putnam N.H."/>
            <person name="Rash S."/>
            <person name="Rose J.K."/>
            <person name="Sakihama Y."/>
            <person name="Salamov A.A."/>
            <person name="Savidor A."/>
            <person name="Scheuring C.F."/>
            <person name="Smith B.M."/>
            <person name="Sobral B.W."/>
            <person name="Terry A."/>
            <person name="Torto-Alalibo T.A."/>
            <person name="Win J."/>
            <person name="Xu Z."/>
            <person name="Zhang H."/>
            <person name="Grigoriev I.V."/>
            <person name="Rokhsar D.S."/>
            <person name="Boore J.L."/>
        </authorList>
    </citation>
    <scope>NUCLEOTIDE SEQUENCE [LARGE SCALE GENOMIC DNA]</scope>
    <source>
        <strain evidence="2 3">P6497</strain>
    </source>
</reference>
<evidence type="ECO:0000313" key="3">
    <source>
        <dbReference type="Proteomes" id="UP000002640"/>
    </source>
</evidence>
<dbReference type="EMBL" id="JH159160">
    <property type="protein sequence ID" value="EGZ08868.1"/>
    <property type="molecule type" value="Genomic_DNA"/>
</dbReference>